<evidence type="ECO:0000256" key="4">
    <source>
        <dbReference type="ARBA" id="ARBA00023014"/>
    </source>
</evidence>
<keyword evidence="3" id="KW-0408">Iron</keyword>
<organism evidence="6 7">
    <name type="scientific">Dankookia rubra</name>
    <dbReference type="NCBI Taxonomy" id="1442381"/>
    <lineage>
        <taxon>Bacteria</taxon>
        <taxon>Pseudomonadati</taxon>
        <taxon>Pseudomonadota</taxon>
        <taxon>Alphaproteobacteria</taxon>
        <taxon>Acetobacterales</taxon>
        <taxon>Roseomonadaceae</taxon>
        <taxon>Dankookia</taxon>
    </lineage>
</organism>
<dbReference type="InterPro" id="IPR042216">
    <property type="entry name" value="MitoNEET_CISD"/>
</dbReference>
<evidence type="ECO:0000313" key="6">
    <source>
        <dbReference type="EMBL" id="TDH64123.1"/>
    </source>
</evidence>
<dbReference type="InterPro" id="IPR052950">
    <property type="entry name" value="CISD"/>
</dbReference>
<dbReference type="GO" id="GO:0051537">
    <property type="term" value="F:2 iron, 2 sulfur cluster binding"/>
    <property type="evidence" value="ECO:0007669"/>
    <property type="project" value="UniProtKB-KW"/>
</dbReference>
<feature type="domain" description="Iron-binding zinc finger CDGSH type" evidence="5">
    <location>
        <begin position="51"/>
        <end position="83"/>
    </location>
</feature>
<feature type="domain" description="Iron-binding zinc finger CDGSH type" evidence="5">
    <location>
        <begin position="13"/>
        <end position="50"/>
    </location>
</feature>
<gene>
    <name evidence="6" type="ORF">E2C06_01880</name>
</gene>
<keyword evidence="4" id="KW-0411">Iron-sulfur</keyword>
<accession>A0A4R5QLV6</accession>
<keyword evidence="7" id="KW-1185">Reference proteome</keyword>
<dbReference type="PANTHER" id="PTHR46491:SF3">
    <property type="entry name" value="CDGSH IRON-SULFUR DOMAIN-CONTAINING PROTEIN 3, MITOCHONDRIAL"/>
    <property type="match status" value="1"/>
</dbReference>
<keyword evidence="1" id="KW-0001">2Fe-2S</keyword>
<dbReference type="PANTHER" id="PTHR46491">
    <property type="entry name" value="CDGSH IRON SULFUR DOMAIN PROTEIN HOMOLOG"/>
    <property type="match status" value="1"/>
</dbReference>
<keyword evidence="2" id="KW-0479">Metal-binding</keyword>
<dbReference type="Pfam" id="PF09360">
    <property type="entry name" value="zf-CDGSH"/>
    <property type="match status" value="1"/>
</dbReference>
<name>A0A4R5QLV6_9PROT</name>
<dbReference type="InterPro" id="IPR018967">
    <property type="entry name" value="FeS-contain_CDGSH-typ"/>
</dbReference>
<evidence type="ECO:0000313" key="7">
    <source>
        <dbReference type="Proteomes" id="UP000295096"/>
    </source>
</evidence>
<dbReference type="Gene3D" id="3.40.5.90">
    <property type="entry name" value="CDGSH iron-sulfur domain, mitoNEET-type"/>
    <property type="match status" value="2"/>
</dbReference>
<dbReference type="GO" id="GO:0046872">
    <property type="term" value="F:metal ion binding"/>
    <property type="evidence" value="ECO:0007669"/>
    <property type="project" value="UniProtKB-KW"/>
</dbReference>
<dbReference type="GO" id="GO:0005737">
    <property type="term" value="C:cytoplasm"/>
    <property type="evidence" value="ECO:0007669"/>
    <property type="project" value="UniProtKB-ARBA"/>
</dbReference>
<evidence type="ECO:0000256" key="1">
    <source>
        <dbReference type="ARBA" id="ARBA00022714"/>
    </source>
</evidence>
<reference evidence="6 7" key="1">
    <citation type="journal article" date="2016" name="J. Microbiol.">
        <title>Dankookia rubra gen. nov., sp. nov., an alphaproteobacterium isolated from sediment of a shallow stream.</title>
        <authorList>
            <person name="Kim W.H."/>
            <person name="Kim D.H."/>
            <person name="Kang K."/>
            <person name="Ahn T.Y."/>
        </authorList>
    </citation>
    <scope>NUCLEOTIDE SEQUENCE [LARGE SCALE GENOMIC DNA]</scope>
    <source>
        <strain evidence="6 7">JCM30602</strain>
    </source>
</reference>
<dbReference type="RefSeq" id="WP_133286888.1">
    <property type="nucleotide sequence ID" value="NZ_SMSJ01000002.1"/>
</dbReference>
<dbReference type="EMBL" id="SMSJ01000002">
    <property type="protein sequence ID" value="TDH64123.1"/>
    <property type="molecule type" value="Genomic_DNA"/>
</dbReference>
<comment type="caution">
    <text evidence="6">The sequence shown here is derived from an EMBL/GenBank/DDBJ whole genome shotgun (WGS) entry which is preliminary data.</text>
</comment>
<evidence type="ECO:0000259" key="5">
    <source>
        <dbReference type="SMART" id="SM00704"/>
    </source>
</evidence>
<dbReference type="SMART" id="SM00704">
    <property type="entry name" value="ZnF_CDGSH"/>
    <property type="match status" value="2"/>
</dbReference>
<proteinExistence type="predicted"/>
<evidence type="ECO:0000256" key="2">
    <source>
        <dbReference type="ARBA" id="ARBA00022723"/>
    </source>
</evidence>
<sequence length="83" mass="8880">MTEAAPQPTIAQKAPYPAQVEAGKSYWWCTCGNSGKQPFCDGTHKGSAFAPLKYTADKDGQVWFCGCKASAKAPLCDGRHKAL</sequence>
<dbReference type="AlphaFoldDB" id="A0A4R5QLV6"/>
<dbReference type="OrthoDB" id="9795032at2"/>
<dbReference type="Proteomes" id="UP000295096">
    <property type="component" value="Unassembled WGS sequence"/>
</dbReference>
<evidence type="ECO:0000256" key="3">
    <source>
        <dbReference type="ARBA" id="ARBA00023004"/>
    </source>
</evidence>
<protein>
    <submittedName>
        <fullName evidence="6">CDGSH iron-sulfur domain-containing protein</fullName>
    </submittedName>
</protein>